<dbReference type="PANTHER" id="PTHR22849:SF11">
    <property type="entry name" value="U-BOX DOMAIN-CONTAINING PROTEIN"/>
    <property type="match status" value="1"/>
</dbReference>
<keyword evidence="3 5" id="KW-0808">Transferase</keyword>
<accession>A0AAV8SDC7</accession>
<keyword evidence="8" id="KW-1185">Reference proteome</keyword>
<dbReference type="FunFam" id="3.30.40.10:FF:000437">
    <property type="entry name" value="RING-type E3 ubiquitin transferase"/>
    <property type="match status" value="1"/>
</dbReference>
<dbReference type="PROSITE" id="PS51698">
    <property type="entry name" value="U_BOX"/>
    <property type="match status" value="1"/>
</dbReference>
<evidence type="ECO:0000313" key="7">
    <source>
        <dbReference type="EMBL" id="KAJ8750232.1"/>
    </source>
</evidence>
<dbReference type="EMBL" id="JAIWQS010000011">
    <property type="protein sequence ID" value="KAJ8750232.1"/>
    <property type="molecule type" value="Genomic_DNA"/>
</dbReference>
<dbReference type="InterPro" id="IPR016024">
    <property type="entry name" value="ARM-type_fold"/>
</dbReference>
<dbReference type="CDD" id="cd16664">
    <property type="entry name" value="RING-Ubox_PUB"/>
    <property type="match status" value="1"/>
</dbReference>
<dbReference type="AlphaFoldDB" id="A0AAV8SDC7"/>
<dbReference type="Proteomes" id="UP001159364">
    <property type="component" value="Linkage Group LG11"/>
</dbReference>
<comment type="pathway">
    <text evidence="2 5">Protein modification; protein ubiquitination.</text>
</comment>
<dbReference type="GO" id="GO:0016567">
    <property type="term" value="P:protein ubiquitination"/>
    <property type="evidence" value="ECO:0007669"/>
    <property type="project" value="UniProtKB-UniRule"/>
</dbReference>
<dbReference type="GO" id="GO:0006952">
    <property type="term" value="P:defense response"/>
    <property type="evidence" value="ECO:0007669"/>
    <property type="project" value="UniProtKB-ARBA"/>
</dbReference>
<comment type="catalytic activity">
    <reaction evidence="1 5">
        <text>S-ubiquitinyl-[E2 ubiquitin-conjugating enzyme]-L-cysteine + [acceptor protein]-L-lysine = [E2 ubiquitin-conjugating enzyme]-L-cysteine + N(6)-ubiquitinyl-[acceptor protein]-L-lysine.</text>
        <dbReference type="EC" id="2.3.2.27"/>
    </reaction>
</comment>
<dbReference type="SUPFAM" id="SSF57850">
    <property type="entry name" value="RING/U-box"/>
    <property type="match status" value="1"/>
</dbReference>
<dbReference type="InterPro" id="IPR045210">
    <property type="entry name" value="RING-Ubox_PUB"/>
</dbReference>
<dbReference type="InterPro" id="IPR045185">
    <property type="entry name" value="PUB22/23/24-like"/>
</dbReference>
<comment type="caution">
    <text evidence="7">The sequence shown here is derived from an EMBL/GenBank/DDBJ whole genome shotgun (WGS) entry which is preliminary data.</text>
</comment>
<evidence type="ECO:0000256" key="1">
    <source>
        <dbReference type="ARBA" id="ARBA00000900"/>
    </source>
</evidence>
<protein>
    <recommendedName>
        <fullName evidence="5 6">U-box domain-containing protein</fullName>
        <ecNumber evidence="5">2.3.2.27</ecNumber>
    </recommendedName>
    <alternativeName>
        <fullName evidence="5">RING-type E3 ubiquitin transferase PUB</fullName>
    </alternativeName>
</protein>
<dbReference type="InterPro" id="IPR013083">
    <property type="entry name" value="Znf_RING/FYVE/PHD"/>
</dbReference>
<sequence>MDDIDVPCHFLCPISLQLMRDPVTISTGITYDRESIEKWLFSCKNNTCPVTKQVLNDDDLTPNHTLRRLIQAWCTLNASLGIERIPTPKQPIDKTQIAKLISDAKRFPHLQIKCLRRLRSITLESDRNVSCLEAAGAVDFLVSIIKNDDVIPPASDDETSSADFTRASDEALSILYLLKISGSQYKTLISKDGDFIQSLMLILRHGNYRSRAYATMLLKSLHEVADPIQLVNFGRELFSEVVRVLHDQISKQATKTALKLLVEVCPWGRNRIKAVECGAVSVLIELLLATPEKRECELILIVLDLLCGCAEGRAELLKHGAGLAIVSKKILRVSHVASDRAVRILCSICKFSATNRVLQEMLQVGVVAKLCLVLQVDSSLKSKERVRGILRFHSRAWSNSPCIPAHLMSSYPSSS</sequence>
<evidence type="ECO:0000256" key="2">
    <source>
        <dbReference type="ARBA" id="ARBA00004906"/>
    </source>
</evidence>
<dbReference type="Pfam" id="PF04564">
    <property type="entry name" value="U-box"/>
    <property type="match status" value="1"/>
</dbReference>
<name>A0AAV8SDC7_9ROSI</name>
<evidence type="ECO:0000259" key="6">
    <source>
        <dbReference type="PROSITE" id="PS51698"/>
    </source>
</evidence>
<comment type="function">
    <text evidence="5">Functions as an E3 ubiquitin ligase.</text>
</comment>
<reference evidence="7 8" key="1">
    <citation type="submission" date="2021-09" db="EMBL/GenBank/DDBJ databases">
        <title>Genomic insights and catalytic innovation underlie evolution of tropane alkaloids biosynthesis.</title>
        <authorList>
            <person name="Wang Y.-J."/>
            <person name="Tian T."/>
            <person name="Huang J.-P."/>
            <person name="Huang S.-X."/>
        </authorList>
    </citation>
    <scope>NUCLEOTIDE SEQUENCE [LARGE SCALE GENOMIC DNA]</scope>
    <source>
        <strain evidence="7">KIB-2018</strain>
        <tissue evidence="7">Leaf</tissue>
    </source>
</reference>
<evidence type="ECO:0000256" key="5">
    <source>
        <dbReference type="RuleBase" id="RU369093"/>
    </source>
</evidence>
<dbReference type="Gene3D" id="1.25.10.10">
    <property type="entry name" value="Leucine-rich Repeat Variant"/>
    <property type="match status" value="1"/>
</dbReference>
<dbReference type="InterPro" id="IPR003613">
    <property type="entry name" value="Ubox_domain"/>
</dbReference>
<dbReference type="InterPro" id="IPR011989">
    <property type="entry name" value="ARM-like"/>
</dbReference>
<dbReference type="SMART" id="SM00504">
    <property type="entry name" value="Ubox"/>
    <property type="match status" value="1"/>
</dbReference>
<dbReference type="InterPro" id="IPR058678">
    <property type="entry name" value="ARM_PUB"/>
</dbReference>
<dbReference type="PANTHER" id="PTHR22849">
    <property type="entry name" value="WDSAM1 PROTEIN"/>
    <property type="match status" value="1"/>
</dbReference>
<evidence type="ECO:0000256" key="3">
    <source>
        <dbReference type="ARBA" id="ARBA00022679"/>
    </source>
</evidence>
<dbReference type="Pfam" id="PF25598">
    <property type="entry name" value="ARM_PUB"/>
    <property type="match status" value="1"/>
</dbReference>
<gene>
    <name evidence="7" type="ORF">K2173_014147</name>
</gene>
<proteinExistence type="predicted"/>
<dbReference type="EC" id="2.3.2.27" evidence="5"/>
<keyword evidence="4 5" id="KW-0833">Ubl conjugation pathway</keyword>
<dbReference type="Gene3D" id="3.30.40.10">
    <property type="entry name" value="Zinc/RING finger domain, C3HC4 (zinc finger)"/>
    <property type="match status" value="1"/>
</dbReference>
<feature type="domain" description="U-box" evidence="6">
    <location>
        <begin position="5"/>
        <end position="80"/>
    </location>
</feature>
<evidence type="ECO:0000256" key="4">
    <source>
        <dbReference type="ARBA" id="ARBA00022786"/>
    </source>
</evidence>
<evidence type="ECO:0000313" key="8">
    <source>
        <dbReference type="Proteomes" id="UP001159364"/>
    </source>
</evidence>
<dbReference type="SUPFAM" id="SSF48371">
    <property type="entry name" value="ARM repeat"/>
    <property type="match status" value="1"/>
</dbReference>
<dbReference type="GO" id="GO:0061630">
    <property type="term" value="F:ubiquitin protein ligase activity"/>
    <property type="evidence" value="ECO:0007669"/>
    <property type="project" value="UniProtKB-UniRule"/>
</dbReference>
<organism evidence="7 8">
    <name type="scientific">Erythroxylum novogranatense</name>
    <dbReference type="NCBI Taxonomy" id="1862640"/>
    <lineage>
        <taxon>Eukaryota</taxon>
        <taxon>Viridiplantae</taxon>
        <taxon>Streptophyta</taxon>
        <taxon>Embryophyta</taxon>
        <taxon>Tracheophyta</taxon>
        <taxon>Spermatophyta</taxon>
        <taxon>Magnoliopsida</taxon>
        <taxon>eudicotyledons</taxon>
        <taxon>Gunneridae</taxon>
        <taxon>Pentapetalae</taxon>
        <taxon>rosids</taxon>
        <taxon>fabids</taxon>
        <taxon>Malpighiales</taxon>
        <taxon>Erythroxylaceae</taxon>
        <taxon>Erythroxylum</taxon>
    </lineage>
</organism>